<evidence type="ECO:0000256" key="5">
    <source>
        <dbReference type="SAM" id="MobiDB-lite"/>
    </source>
</evidence>
<dbReference type="Pfam" id="PF00150">
    <property type="entry name" value="Cellulase"/>
    <property type="match status" value="1"/>
</dbReference>
<protein>
    <submittedName>
        <fullName evidence="7">Glycoside hydrolase superfamily</fullName>
    </submittedName>
</protein>
<dbReference type="InterPro" id="IPR001547">
    <property type="entry name" value="Glyco_hydro_5"/>
</dbReference>
<comment type="caution">
    <text evidence="7">The sequence shown here is derived from an EMBL/GenBank/DDBJ whole genome shotgun (WGS) entry which is preliminary data.</text>
</comment>
<feature type="compositionally biased region" description="Basic and acidic residues" evidence="5">
    <location>
        <begin position="407"/>
        <end position="418"/>
    </location>
</feature>
<dbReference type="AlphaFoldDB" id="A0AA38LSJ9"/>
<dbReference type="PANTHER" id="PTHR31297:SF43">
    <property type="entry name" value="GLUCAN 1,3-BETA-GLUCOSIDASE 3"/>
    <property type="match status" value="1"/>
</dbReference>
<proteinExistence type="inferred from homology"/>
<feature type="compositionally biased region" description="Polar residues" evidence="5">
    <location>
        <begin position="21"/>
        <end position="33"/>
    </location>
</feature>
<reference evidence="7" key="1">
    <citation type="journal article" date="2022" name="G3 (Bethesda)">
        <title>High quality genome of the basidiomycete yeast Dioszegia hungarica PDD-24b-2 isolated from cloud water.</title>
        <authorList>
            <person name="Jarrige D."/>
            <person name="Haridas S."/>
            <person name="Bleykasten-Grosshans C."/>
            <person name="Joly M."/>
            <person name="Nadalig T."/>
            <person name="Sancelme M."/>
            <person name="Vuilleumier S."/>
            <person name="Grigoriev I.V."/>
            <person name="Amato P."/>
            <person name="Bringel F."/>
        </authorList>
    </citation>
    <scope>NUCLEOTIDE SEQUENCE</scope>
    <source>
        <strain evidence="7">PDD-24b-2</strain>
    </source>
</reference>
<dbReference type="Gene3D" id="3.20.20.80">
    <property type="entry name" value="Glycosidases"/>
    <property type="match status" value="1"/>
</dbReference>
<evidence type="ECO:0000256" key="4">
    <source>
        <dbReference type="RuleBase" id="RU361153"/>
    </source>
</evidence>
<feature type="region of interest" description="Disordered" evidence="5">
    <location>
        <begin position="393"/>
        <end position="426"/>
    </location>
</feature>
<comment type="similarity">
    <text evidence="1 4">Belongs to the glycosyl hydrolase 5 (cellulase A) family.</text>
</comment>
<dbReference type="FunFam" id="3.20.20.80:FF:000100">
    <property type="entry name" value="Glycoside hydrolase superfamily"/>
    <property type="match status" value="1"/>
</dbReference>
<keyword evidence="8" id="KW-1185">Reference proteome</keyword>
<dbReference type="InterPro" id="IPR050386">
    <property type="entry name" value="Glycosyl_hydrolase_5"/>
</dbReference>
<evidence type="ECO:0000256" key="1">
    <source>
        <dbReference type="ARBA" id="ARBA00005641"/>
    </source>
</evidence>
<accession>A0AA38LSJ9</accession>
<feature type="region of interest" description="Disordered" evidence="5">
    <location>
        <begin position="14"/>
        <end position="40"/>
    </location>
</feature>
<evidence type="ECO:0000313" key="8">
    <source>
        <dbReference type="Proteomes" id="UP001164286"/>
    </source>
</evidence>
<name>A0AA38LSJ9_9TREE</name>
<dbReference type="GO" id="GO:0009251">
    <property type="term" value="P:glucan catabolic process"/>
    <property type="evidence" value="ECO:0007669"/>
    <property type="project" value="TreeGrafter"/>
</dbReference>
<keyword evidence="2 4" id="KW-0378">Hydrolase</keyword>
<keyword evidence="3 4" id="KW-0326">Glycosidase</keyword>
<dbReference type="GO" id="GO:0009986">
    <property type="term" value="C:cell surface"/>
    <property type="evidence" value="ECO:0007669"/>
    <property type="project" value="TreeGrafter"/>
</dbReference>
<dbReference type="EMBL" id="JAKWFO010000014">
    <property type="protein sequence ID" value="KAI9632579.1"/>
    <property type="molecule type" value="Genomic_DNA"/>
</dbReference>
<sequence>MPLLDSLKSKIKAKASESGIPGSSNLTRSTHSSPPLGPNDVFRYRQQRGVNLGSWFVLEQWITPEPFKNAAGTKQSDLDIARGKDAKAVLEHHWDTWITDEDWDWIRERGFNSVRLPIGYYHLTQPCPKVLEGTDFESHADVFGGAWQRITKSIEKAGSMGLGVLVDLHAAAGGQNDDGHSGCSGKPNLFSSKKNLASTSQALRFLATYLAPIPHVIGLQLLNEPANNNSIQGWYESTIAELRPICGPDFPLYVHDAWDAQWYAQWVGKRDDFVVLDHHLYRCFTDRDNGMNGDQHAQDLRGGFAGTFGGQSGQARGQLVVAEWSASLSPKGIGHLPAGEQDRHRREFVKAQLQLYEKNTGGWWFWTLKLAEPWNAGWSAKNAAQAEILPKVGEAKTGAPPSGAKDQTAKKAESDHRGYWSSNGGSPNPDLFAPAYSQGWDDALLFRTHSAGASSIGFLDQWTRRRRAEYEAAHGGCGEAVWEWEHGFKQGVQGCQGA</sequence>
<dbReference type="RefSeq" id="XP_052942356.1">
    <property type="nucleotide sequence ID" value="XM_053086209.1"/>
</dbReference>
<evidence type="ECO:0000256" key="3">
    <source>
        <dbReference type="ARBA" id="ARBA00023295"/>
    </source>
</evidence>
<dbReference type="PANTHER" id="PTHR31297">
    <property type="entry name" value="GLUCAN ENDO-1,6-BETA-GLUCOSIDASE B"/>
    <property type="match status" value="1"/>
</dbReference>
<dbReference type="GO" id="GO:0005576">
    <property type="term" value="C:extracellular region"/>
    <property type="evidence" value="ECO:0007669"/>
    <property type="project" value="TreeGrafter"/>
</dbReference>
<dbReference type="GO" id="GO:0046557">
    <property type="term" value="F:glucan endo-1,6-beta-glucosidase activity"/>
    <property type="evidence" value="ECO:0007669"/>
    <property type="project" value="TreeGrafter"/>
</dbReference>
<evidence type="ECO:0000313" key="7">
    <source>
        <dbReference type="EMBL" id="KAI9632579.1"/>
    </source>
</evidence>
<dbReference type="SUPFAM" id="SSF51445">
    <property type="entry name" value="(Trans)glycosidases"/>
    <property type="match status" value="1"/>
</dbReference>
<dbReference type="GeneID" id="77725410"/>
<dbReference type="GO" id="GO:0005737">
    <property type="term" value="C:cytoplasm"/>
    <property type="evidence" value="ECO:0007669"/>
    <property type="project" value="UniProtKB-ARBA"/>
</dbReference>
<evidence type="ECO:0000259" key="6">
    <source>
        <dbReference type="Pfam" id="PF00150"/>
    </source>
</evidence>
<dbReference type="InterPro" id="IPR017853">
    <property type="entry name" value="GH"/>
</dbReference>
<gene>
    <name evidence="7" type="ORF">MKK02DRAFT_20162</name>
</gene>
<evidence type="ECO:0000256" key="2">
    <source>
        <dbReference type="ARBA" id="ARBA00022801"/>
    </source>
</evidence>
<dbReference type="Proteomes" id="UP001164286">
    <property type="component" value="Unassembled WGS sequence"/>
</dbReference>
<feature type="domain" description="Glycoside hydrolase family 5" evidence="6">
    <location>
        <begin position="90"/>
        <end position="368"/>
    </location>
</feature>
<organism evidence="7 8">
    <name type="scientific">Dioszegia hungarica</name>
    <dbReference type="NCBI Taxonomy" id="4972"/>
    <lineage>
        <taxon>Eukaryota</taxon>
        <taxon>Fungi</taxon>
        <taxon>Dikarya</taxon>
        <taxon>Basidiomycota</taxon>
        <taxon>Agaricomycotina</taxon>
        <taxon>Tremellomycetes</taxon>
        <taxon>Tremellales</taxon>
        <taxon>Bulleribasidiaceae</taxon>
        <taxon>Dioszegia</taxon>
    </lineage>
</organism>